<dbReference type="STRING" id="31234.E3MF39"/>
<proteinExistence type="predicted"/>
<name>E3MF39_CAERE</name>
<dbReference type="AlphaFoldDB" id="E3MF39"/>
<evidence type="ECO:0000313" key="3">
    <source>
        <dbReference type="Proteomes" id="UP000008281"/>
    </source>
</evidence>
<dbReference type="eggNOG" id="ENOG502TJD2">
    <property type="taxonomic scope" value="Eukaryota"/>
</dbReference>
<organism evidence="3">
    <name type="scientific">Caenorhabditis remanei</name>
    <name type="common">Caenorhabditis vulgaris</name>
    <dbReference type="NCBI Taxonomy" id="31234"/>
    <lineage>
        <taxon>Eukaryota</taxon>
        <taxon>Metazoa</taxon>
        <taxon>Ecdysozoa</taxon>
        <taxon>Nematoda</taxon>
        <taxon>Chromadorea</taxon>
        <taxon>Rhabditida</taxon>
        <taxon>Rhabditina</taxon>
        <taxon>Rhabditomorpha</taxon>
        <taxon>Rhabditoidea</taxon>
        <taxon>Rhabditidae</taxon>
        <taxon>Peloderinae</taxon>
        <taxon>Caenorhabditis</taxon>
    </lineage>
</organism>
<feature type="transmembrane region" description="Helical" evidence="1">
    <location>
        <begin position="38"/>
        <end position="58"/>
    </location>
</feature>
<accession>E3MF39</accession>
<dbReference type="InParanoid" id="E3MF39"/>
<feature type="transmembrane region" description="Helical" evidence="1">
    <location>
        <begin position="192"/>
        <end position="211"/>
    </location>
</feature>
<dbReference type="PANTHER" id="PTHR23018">
    <property type="entry name" value="SERPENTINE RECEPTOR, CLASS XA-RELATED"/>
    <property type="match status" value="1"/>
</dbReference>
<keyword evidence="1" id="KW-0812">Transmembrane</keyword>
<sequence>MLQLVCQILFSFLVILLLFYDVVFLIVTVKKRLKDIPVIYIVCMTICGIVNKISQIILVDGYLISKTIGGDEGYEGRHLSASFITIRSFSEYRQFLGKPISLIETWGYLTPFYFNWLMTIHRVVVVIVPRKLWMFSDSHLKCYCMFIMMISFIDLLIPYFSNCYVNFQAHPATWASACAPDRHPLTWFQNKYIIYFPVTAMLVNLLLIMYMKMTRGITNDRAMIRQVAATAIYLSIYEIGSLYIRLLPEYFDVMSSEFKEIFYFIRILTICSLNFFVYFVITRVTRQLVLEFLGFSKKRRAVATITVTMT</sequence>
<dbReference type="Proteomes" id="UP000008281">
    <property type="component" value="Unassembled WGS sequence"/>
</dbReference>
<feature type="transmembrane region" description="Helical" evidence="1">
    <location>
        <begin position="6"/>
        <end position="26"/>
    </location>
</feature>
<dbReference type="EMBL" id="DS268440">
    <property type="protein sequence ID" value="EFP00770.1"/>
    <property type="molecule type" value="Genomic_DNA"/>
</dbReference>
<dbReference type="HOGENOM" id="CLU_069454_0_0_1"/>
<dbReference type="InterPro" id="IPR005047">
    <property type="entry name" value="7TM_GPCR_serpentine_rcpt_Srxa"/>
</dbReference>
<evidence type="ECO:0000256" key="1">
    <source>
        <dbReference type="SAM" id="Phobius"/>
    </source>
</evidence>
<feature type="transmembrane region" description="Helical" evidence="1">
    <location>
        <begin position="261"/>
        <end position="281"/>
    </location>
</feature>
<feature type="transmembrane region" description="Helical" evidence="1">
    <location>
        <begin position="223"/>
        <end position="246"/>
    </location>
</feature>
<evidence type="ECO:0000313" key="2">
    <source>
        <dbReference type="EMBL" id="EFP00770.1"/>
    </source>
</evidence>
<feature type="transmembrane region" description="Helical" evidence="1">
    <location>
        <begin position="140"/>
        <end position="160"/>
    </location>
</feature>
<dbReference type="PANTHER" id="PTHR23018:SF14">
    <property type="entry name" value="G_PROTEIN_RECEP_F1_2 DOMAIN-CONTAINING PROTEIN"/>
    <property type="match status" value="1"/>
</dbReference>
<dbReference type="Pfam" id="PF03383">
    <property type="entry name" value="Serpentine_r_xa"/>
    <property type="match status" value="1"/>
</dbReference>
<dbReference type="OrthoDB" id="5787455at2759"/>
<gene>
    <name evidence="2" type="ORF">CRE_21249</name>
</gene>
<keyword evidence="1" id="KW-1133">Transmembrane helix</keyword>
<feature type="transmembrane region" description="Helical" evidence="1">
    <location>
        <begin position="106"/>
        <end position="128"/>
    </location>
</feature>
<reference evidence="2" key="1">
    <citation type="submission" date="2007-07" db="EMBL/GenBank/DDBJ databases">
        <title>PCAP assembly of the Caenorhabditis remanei genome.</title>
        <authorList>
            <consortium name="The Caenorhabditis remanei Sequencing Consortium"/>
            <person name="Wilson R.K."/>
        </authorList>
    </citation>
    <scope>NUCLEOTIDE SEQUENCE [LARGE SCALE GENOMIC DNA]</scope>
    <source>
        <strain evidence="2">PB4641</strain>
    </source>
</reference>
<protein>
    <recommendedName>
        <fullName evidence="4">G-protein coupled receptors family 1 profile domain-containing protein</fullName>
    </recommendedName>
</protein>
<keyword evidence="1" id="KW-0472">Membrane</keyword>
<keyword evidence="3" id="KW-1185">Reference proteome</keyword>
<evidence type="ECO:0008006" key="4">
    <source>
        <dbReference type="Google" id="ProtNLM"/>
    </source>
</evidence>